<dbReference type="EMBL" id="MTYJ01000028">
    <property type="protein sequence ID" value="OQV20696.1"/>
    <property type="molecule type" value="Genomic_DNA"/>
</dbReference>
<reference evidence="3" key="1">
    <citation type="submission" date="2017-01" db="EMBL/GenBank/DDBJ databases">
        <title>Comparative genomics of anhydrobiosis in the tardigrade Hypsibius dujardini.</title>
        <authorList>
            <person name="Yoshida Y."/>
            <person name="Koutsovoulos G."/>
            <person name="Laetsch D."/>
            <person name="Stevens L."/>
            <person name="Kumar S."/>
            <person name="Horikawa D."/>
            <person name="Ishino K."/>
            <person name="Komine S."/>
            <person name="Tomita M."/>
            <person name="Blaxter M."/>
            <person name="Arakawa K."/>
        </authorList>
    </citation>
    <scope>NUCLEOTIDE SEQUENCE [LARGE SCALE GENOMIC DNA]</scope>
    <source>
        <strain evidence="3">Z151</strain>
    </source>
</reference>
<evidence type="ECO:0000313" key="2">
    <source>
        <dbReference type="EMBL" id="OQV20696.1"/>
    </source>
</evidence>
<feature type="region of interest" description="Disordered" evidence="1">
    <location>
        <begin position="205"/>
        <end position="252"/>
    </location>
</feature>
<dbReference type="Proteomes" id="UP000192578">
    <property type="component" value="Unassembled WGS sequence"/>
</dbReference>
<gene>
    <name evidence="2" type="ORF">BV898_05279</name>
</gene>
<evidence type="ECO:0000256" key="1">
    <source>
        <dbReference type="SAM" id="MobiDB-lite"/>
    </source>
</evidence>
<comment type="caution">
    <text evidence="2">The sequence shown here is derived from an EMBL/GenBank/DDBJ whole genome shotgun (WGS) entry which is preliminary data.</text>
</comment>
<keyword evidence="3" id="KW-1185">Reference proteome</keyword>
<protein>
    <recommendedName>
        <fullName evidence="4">CCHC-type domain-containing protein</fullName>
    </recommendedName>
</protein>
<evidence type="ECO:0000313" key="3">
    <source>
        <dbReference type="Proteomes" id="UP000192578"/>
    </source>
</evidence>
<dbReference type="AlphaFoldDB" id="A0A1W0WZP4"/>
<accession>A0A1W0WZP4</accession>
<sequence length="252" mass="27209">MPDQTPAINLDAKQLAKEVTSLAVVNDVRPPLFSGKAGEDVTAWIGVYLSLFAASWYAKETRDEDYKAQIKRELNNRKMVKGEPAEDYFNDVLTLCDKYDREMDDDDIIEKLRNGLSQGHFWEKSTEDTLPAPTEMIVSADTVAAAEATAAADSDPAATAAVSTTITAAAEIMEDTETKVAAPLVKVTHSRPLGTATEAVKVEPAQAFEQEGGGGGSRRDRPPVTCYTCGGPHIQRHCPENQTDEGRGGGNH</sequence>
<evidence type="ECO:0008006" key="4">
    <source>
        <dbReference type="Google" id="ProtNLM"/>
    </source>
</evidence>
<name>A0A1W0WZP4_HYPEX</name>
<organism evidence="2 3">
    <name type="scientific">Hypsibius exemplaris</name>
    <name type="common">Freshwater tardigrade</name>
    <dbReference type="NCBI Taxonomy" id="2072580"/>
    <lineage>
        <taxon>Eukaryota</taxon>
        <taxon>Metazoa</taxon>
        <taxon>Ecdysozoa</taxon>
        <taxon>Tardigrada</taxon>
        <taxon>Eutardigrada</taxon>
        <taxon>Parachela</taxon>
        <taxon>Hypsibioidea</taxon>
        <taxon>Hypsibiidae</taxon>
        <taxon>Hypsibius</taxon>
    </lineage>
</organism>
<dbReference type="OrthoDB" id="7985867at2759"/>
<proteinExistence type="predicted"/>